<dbReference type="PANTHER" id="PTHR42047:SF1">
    <property type="entry name" value="PROTEIN, PUTATIVE (AFU_ORTHOLOGUE AFUA_6G03560)-RELATED"/>
    <property type="match status" value="1"/>
</dbReference>
<evidence type="ECO:0000256" key="2">
    <source>
        <dbReference type="SAM" id="SignalP"/>
    </source>
</evidence>
<dbReference type="OrthoDB" id="5430620at2759"/>
<dbReference type="VEuPathDB" id="FungiDB:BO70DRAFT_342180"/>
<proteinExistence type="predicted"/>
<evidence type="ECO:0000313" key="4">
    <source>
        <dbReference type="Proteomes" id="UP000247233"/>
    </source>
</evidence>
<evidence type="ECO:0008006" key="5">
    <source>
        <dbReference type="Google" id="ProtNLM"/>
    </source>
</evidence>
<protein>
    <recommendedName>
        <fullName evidence="5">IgE-binding protein</fullName>
    </recommendedName>
</protein>
<comment type="caution">
    <text evidence="3">The sequence shown here is derived from an EMBL/GenBank/DDBJ whole genome shotgun (WGS) entry which is preliminary data.</text>
</comment>
<organism evidence="3 4">
    <name type="scientific">Aspergillus heteromorphus CBS 117.55</name>
    <dbReference type="NCBI Taxonomy" id="1448321"/>
    <lineage>
        <taxon>Eukaryota</taxon>
        <taxon>Fungi</taxon>
        <taxon>Dikarya</taxon>
        <taxon>Ascomycota</taxon>
        <taxon>Pezizomycotina</taxon>
        <taxon>Eurotiomycetes</taxon>
        <taxon>Eurotiomycetidae</taxon>
        <taxon>Eurotiales</taxon>
        <taxon>Aspergillaceae</taxon>
        <taxon>Aspergillus</taxon>
        <taxon>Aspergillus subgen. Circumdati</taxon>
    </lineage>
</organism>
<dbReference type="RefSeq" id="XP_025396386.1">
    <property type="nucleotide sequence ID" value="XM_025541370.1"/>
</dbReference>
<dbReference type="STRING" id="1448321.A0A317VD38"/>
<name>A0A317VD38_9EURO</name>
<evidence type="ECO:0000313" key="3">
    <source>
        <dbReference type="EMBL" id="PWY72284.1"/>
    </source>
</evidence>
<feature type="chain" id="PRO_5016327475" description="IgE-binding protein" evidence="2">
    <location>
        <begin position="16"/>
        <end position="227"/>
    </location>
</feature>
<dbReference type="AlphaFoldDB" id="A0A317VD38"/>
<reference evidence="3 4" key="1">
    <citation type="submission" date="2016-12" db="EMBL/GenBank/DDBJ databases">
        <title>The genomes of Aspergillus section Nigri reveals drivers in fungal speciation.</title>
        <authorList>
            <consortium name="DOE Joint Genome Institute"/>
            <person name="Vesth T.C."/>
            <person name="Nybo J."/>
            <person name="Theobald S."/>
            <person name="Brandl J."/>
            <person name="Frisvad J.C."/>
            <person name="Nielsen K.F."/>
            <person name="Lyhne E.K."/>
            <person name="Kogle M.E."/>
            <person name="Kuo A."/>
            <person name="Riley R."/>
            <person name="Clum A."/>
            <person name="Nolan M."/>
            <person name="Lipzen A."/>
            <person name="Salamov A."/>
            <person name="Henrissat B."/>
            <person name="Wiebenga A."/>
            <person name="De Vries R.P."/>
            <person name="Grigoriev I.V."/>
            <person name="Mortensen U.H."/>
            <person name="Andersen M.R."/>
            <person name="Baker S.E."/>
        </authorList>
    </citation>
    <scope>NUCLEOTIDE SEQUENCE [LARGE SCALE GENOMIC DNA]</scope>
    <source>
        <strain evidence="3 4">CBS 117.55</strain>
    </source>
</reference>
<sequence length="227" mass="21886">MKILAFLSAITLACAQGGQCQGGGGTGAGSGPGSGSGAGSGAGSGSSSTSSSSVFTVTASRSGSSIHQLALNANGGYFYLGGRTSTYCPPGVEAEGGCPPGNATAIDGGTALSVSVPGGQQIYVTSKGALAFTQPHSAYIPPGSSTGPFYYSAGDPTGTWSFDGGFMACPIGGGAGSSSAGASSSGSWQVFANWSNATVPGGDVNACLGFQAVTVGRNVSVEAWEYI</sequence>
<dbReference type="EMBL" id="MSFL01000026">
    <property type="protein sequence ID" value="PWY72284.1"/>
    <property type="molecule type" value="Genomic_DNA"/>
</dbReference>
<dbReference type="Proteomes" id="UP000247233">
    <property type="component" value="Unassembled WGS sequence"/>
</dbReference>
<feature type="region of interest" description="Disordered" evidence="1">
    <location>
        <begin position="24"/>
        <end position="48"/>
    </location>
</feature>
<dbReference type="InterPro" id="IPR052820">
    <property type="entry name" value="PhiA_domain"/>
</dbReference>
<feature type="compositionally biased region" description="Gly residues" evidence="1">
    <location>
        <begin position="24"/>
        <end position="44"/>
    </location>
</feature>
<feature type="signal peptide" evidence="2">
    <location>
        <begin position="1"/>
        <end position="15"/>
    </location>
</feature>
<accession>A0A317VD38</accession>
<dbReference type="GeneID" id="37063607"/>
<keyword evidence="2" id="KW-0732">Signal</keyword>
<dbReference type="PANTHER" id="PTHR42047">
    <property type="entry name" value="PROTEIN, PUTATIVE (AFU_ORTHOLOGUE AFUA_6G03560)-RELATED"/>
    <property type="match status" value="1"/>
</dbReference>
<keyword evidence="4" id="KW-1185">Reference proteome</keyword>
<evidence type="ECO:0000256" key="1">
    <source>
        <dbReference type="SAM" id="MobiDB-lite"/>
    </source>
</evidence>
<gene>
    <name evidence="3" type="ORF">BO70DRAFT_342180</name>
</gene>